<dbReference type="Pfam" id="PF13041">
    <property type="entry name" value="PPR_2"/>
    <property type="match status" value="3"/>
</dbReference>
<organism evidence="8 9">
    <name type="scientific">Rhizopus oryzae</name>
    <name type="common">Mucormycosis agent</name>
    <name type="synonym">Rhizopus arrhizus var. delemar</name>
    <dbReference type="NCBI Taxonomy" id="64495"/>
    <lineage>
        <taxon>Eukaryota</taxon>
        <taxon>Fungi</taxon>
        <taxon>Fungi incertae sedis</taxon>
        <taxon>Mucoromycota</taxon>
        <taxon>Mucoromycotina</taxon>
        <taxon>Mucoromycetes</taxon>
        <taxon>Mucorales</taxon>
        <taxon>Mucorineae</taxon>
        <taxon>Rhizopodaceae</taxon>
        <taxon>Rhizopus</taxon>
    </lineage>
</organism>
<comment type="similarity">
    <text evidence="2 5">Belongs to the RPF2 family.</text>
</comment>
<dbReference type="Pfam" id="PF13812">
    <property type="entry name" value="PPR_3"/>
    <property type="match status" value="1"/>
</dbReference>
<dbReference type="GO" id="GO:0019843">
    <property type="term" value="F:rRNA binding"/>
    <property type="evidence" value="ECO:0007669"/>
    <property type="project" value="UniProtKB-UniRule"/>
</dbReference>
<dbReference type="InterPro" id="IPR007109">
    <property type="entry name" value="Brix"/>
</dbReference>
<accession>A0A9P6YGK4</accession>
<comment type="subcellular location">
    <subcellularLocation>
        <location evidence="1 5">Nucleus</location>
        <location evidence="1 5">Nucleolus</location>
    </subcellularLocation>
</comment>
<feature type="domain" description="Brix" evidence="7">
    <location>
        <begin position="713"/>
        <end position="917"/>
    </location>
</feature>
<dbReference type="Proteomes" id="UP000717996">
    <property type="component" value="Unassembled WGS sequence"/>
</dbReference>
<keyword evidence="3 5" id="KW-0539">Nucleus</keyword>
<protein>
    <recommendedName>
        <fullName evidence="5">Ribosome production factor 2 homolog</fullName>
    </recommendedName>
    <alternativeName>
        <fullName evidence="5">Ribosome biogenesis protein RPF2 homolog</fullName>
    </alternativeName>
</protein>
<feature type="repeat" description="PPR" evidence="4">
    <location>
        <begin position="395"/>
        <end position="431"/>
    </location>
</feature>
<evidence type="ECO:0000313" key="8">
    <source>
        <dbReference type="EMBL" id="KAG1547894.1"/>
    </source>
</evidence>
<dbReference type="InterPro" id="IPR011990">
    <property type="entry name" value="TPR-like_helical_dom_sf"/>
</dbReference>
<feature type="compositionally biased region" description="Basic and acidic residues" evidence="6">
    <location>
        <begin position="680"/>
        <end position="693"/>
    </location>
</feature>
<dbReference type="PROSITE" id="PS50833">
    <property type="entry name" value="BRIX"/>
    <property type="match status" value="1"/>
</dbReference>
<feature type="region of interest" description="Disordered" evidence="6">
    <location>
        <begin position="945"/>
        <end position="990"/>
    </location>
</feature>
<dbReference type="InterPro" id="IPR002885">
    <property type="entry name" value="PPR_rpt"/>
</dbReference>
<dbReference type="PANTHER" id="PTHR12728:SF0">
    <property type="entry name" value="RIBOSOME PRODUCTION FACTOR 2 HOMOLOG"/>
    <property type="match status" value="1"/>
</dbReference>
<dbReference type="Gene3D" id="1.25.40.10">
    <property type="entry name" value="Tetratricopeptide repeat domain"/>
    <property type="match status" value="3"/>
</dbReference>
<dbReference type="SMART" id="SM00879">
    <property type="entry name" value="Brix"/>
    <property type="match status" value="1"/>
</dbReference>
<dbReference type="AlphaFoldDB" id="A0A9P6YGK4"/>
<feature type="repeat" description="PPR" evidence="4">
    <location>
        <begin position="259"/>
        <end position="293"/>
    </location>
</feature>
<gene>
    <name evidence="8" type="ORF">G6F51_003992</name>
</gene>
<evidence type="ECO:0000259" key="7">
    <source>
        <dbReference type="PROSITE" id="PS50833"/>
    </source>
</evidence>
<dbReference type="GO" id="GO:0005730">
    <property type="term" value="C:nucleolus"/>
    <property type="evidence" value="ECO:0007669"/>
    <property type="project" value="UniProtKB-SubCell"/>
</dbReference>
<dbReference type="Pfam" id="PF01535">
    <property type="entry name" value="PPR"/>
    <property type="match status" value="1"/>
</dbReference>
<dbReference type="EMBL" id="JAANIT010000421">
    <property type="protein sequence ID" value="KAG1547894.1"/>
    <property type="molecule type" value="Genomic_DNA"/>
</dbReference>
<dbReference type="PANTHER" id="PTHR12728">
    <property type="entry name" value="BRIX DOMAIN CONTAINING PROTEIN"/>
    <property type="match status" value="1"/>
</dbReference>
<dbReference type="GO" id="GO:0000463">
    <property type="term" value="P:maturation of LSU-rRNA from tricistronic rRNA transcript (SSU-rRNA, 5.8S rRNA, LSU-rRNA)"/>
    <property type="evidence" value="ECO:0007669"/>
    <property type="project" value="TreeGrafter"/>
</dbReference>
<feature type="region of interest" description="Disordered" evidence="6">
    <location>
        <begin position="675"/>
        <end position="698"/>
    </location>
</feature>
<dbReference type="InterPro" id="IPR039770">
    <property type="entry name" value="Rpf2"/>
</dbReference>
<feature type="compositionally biased region" description="Acidic residues" evidence="6">
    <location>
        <begin position="973"/>
        <end position="982"/>
    </location>
</feature>
<evidence type="ECO:0000256" key="6">
    <source>
        <dbReference type="SAM" id="MobiDB-lite"/>
    </source>
</evidence>
<feature type="repeat" description="PPR" evidence="4">
    <location>
        <begin position="604"/>
        <end position="638"/>
    </location>
</feature>
<comment type="caution">
    <text evidence="8">The sequence shown here is derived from an EMBL/GenBank/DDBJ whole genome shotgun (WGS) entry which is preliminary data.</text>
</comment>
<dbReference type="GO" id="GO:0000027">
    <property type="term" value="P:ribosomal large subunit assembly"/>
    <property type="evidence" value="ECO:0007669"/>
    <property type="project" value="InterPro"/>
</dbReference>
<evidence type="ECO:0000256" key="2">
    <source>
        <dbReference type="ARBA" id="ARBA00010782"/>
    </source>
</evidence>
<name>A0A9P6YGK4_RHIOR</name>
<reference evidence="8" key="1">
    <citation type="journal article" date="2020" name="Microb. Genom.">
        <title>Genetic diversity of clinical and environmental Mucorales isolates obtained from an investigation of mucormycosis cases among solid organ transplant recipients.</title>
        <authorList>
            <person name="Nguyen M.H."/>
            <person name="Kaul D."/>
            <person name="Muto C."/>
            <person name="Cheng S.J."/>
            <person name="Richter R.A."/>
            <person name="Bruno V.M."/>
            <person name="Liu G."/>
            <person name="Beyhan S."/>
            <person name="Sundermann A.J."/>
            <person name="Mounaud S."/>
            <person name="Pasculle A.W."/>
            <person name="Nierman W.C."/>
            <person name="Driscoll E."/>
            <person name="Cumbie R."/>
            <person name="Clancy C.J."/>
            <person name="Dupont C.L."/>
        </authorList>
    </citation>
    <scope>NUCLEOTIDE SEQUENCE</scope>
    <source>
        <strain evidence="8">GL16</strain>
    </source>
</reference>
<evidence type="ECO:0000256" key="5">
    <source>
        <dbReference type="RuleBase" id="RU367086"/>
    </source>
</evidence>
<evidence type="ECO:0000256" key="3">
    <source>
        <dbReference type="ARBA" id="ARBA00023242"/>
    </source>
</evidence>
<dbReference type="Pfam" id="PF04427">
    <property type="entry name" value="Brix"/>
    <property type="match status" value="1"/>
</dbReference>
<evidence type="ECO:0000256" key="1">
    <source>
        <dbReference type="ARBA" id="ARBA00004604"/>
    </source>
</evidence>
<dbReference type="NCBIfam" id="TIGR00756">
    <property type="entry name" value="PPR"/>
    <property type="match status" value="2"/>
</dbReference>
<feature type="repeat" description="PPR" evidence="4">
    <location>
        <begin position="432"/>
        <end position="466"/>
    </location>
</feature>
<dbReference type="PROSITE" id="PS51375">
    <property type="entry name" value="PPR"/>
    <property type="match status" value="4"/>
</dbReference>
<dbReference type="OrthoDB" id="407658at2759"/>
<evidence type="ECO:0000256" key="4">
    <source>
        <dbReference type="PROSITE-ProRule" id="PRU00708"/>
    </source>
</evidence>
<proteinExistence type="inferred from homology"/>
<evidence type="ECO:0000313" key="9">
    <source>
        <dbReference type="Proteomes" id="UP000717996"/>
    </source>
</evidence>
<sequence length="990" mass="114657">MLKNIYRLRPQVTTSAKRSNKLYVRFYSTSNERPVTIELTNKLTDALQREDAEEIQRSVESVKRIEAESSEALKKMFEDTVIQLDPWEAYNQKKKVDASQLTVQDYVEIAIYVKRHCRSYNTAVSHLQTILRDINTQMQFNPELNQAFLRVCNMLMHFYIRSKNLKNAKLVFDGLMVSGRWEGYLEEHSVSVTTILNGIQTLGTRADAYQIVNRLLQHKQMPAHERVYVTLIYTLHRFGDIKGCRYYFAQMKQQGLPVSESLYRAMIQACIDANDSQEILNLFNEMKKQNVEPSIATYTMVLKALNNEKDPNKKNKKLMDQIFEDLVASGADLNVSVFTAMGWDPLQALEEQKRLEVPLRTRDYNACLSHLLKMNRSEEAVNLYRNMAQTGTEMDRFTYGIVMDALLKDDGQSPKVVYDIYDEMIHHGIKPDNVIYTTLLSACGKEKNVDRAISYMEEMATFGLKPNIHNCNSFLTALSMSSKTFYSIRKMRNIWLLMRHIGIQADTRSYNIYLSACYNIMRLERARGREYYQEPQEDDMGLPKMGPCRYMIQSYRAMKEEANPLAQPDFATYTILIKSLAYTGYTRLAMQIYEDAKMDRVKLNVSAYNEIMRGLERSGKMSDIMSIWYDMKMHNVLPDNTSYEIVLEACEQLGLQESLSTIRKQRKSDFDRLWSLSQKQEQKRQKIESDKPKNARSKRFLKNREAKVVENPKNTLIIKGSTTSQIINDALKDLYALKRPNAVHFSKKNEIKPFEDEPKLEFFSTKNDCALMVVGTHSKKRPHNLVFIRMFNHQLLDMYEFGIEKAECMGSIPGPKCSLGLKPLMIFNGEKFDSDSTYKHLKNYFLDFFNGEQTTAINLAGLEHVISITATPDDRILFRTYSVQMKKSGVKTPRVELEDMGPHYDFSLKRTSVPKPDMWSAAAKIPKELKPKKVKNIEKDEMGDTYGRVHLGKQDFDKIQTRKMKGLKKRSNEDDEAEEEGEAPSKKQKV</sequence>